<evidence type="ECO:0000313" key="6">
    <source>
        <dbReference type="EMBL" id="KUG02375.1"/>
    </source>
</evidence>
<comment type="caution">
    <text evidence="6">The sequence shown here is derived from an EMBL/GenBank/DDBJ whole genome shotgun (WGS) entry which is preliminary data.</text>
</comment>
<dbReference type="NCBIfam" id="TIGR01730">
    <property type="entry name" value="RND_mfp"/>
    <property type="match status" value="1"/>
</dbReference>
<protein>
    <submittedName>
        <fullName evidence="6">Putative co/zn/cd efflux system membrane fusion protein</fullName>
    </submittedName>
</protein>
<keyword evidence="4" id="KW-1133">Transmembrane helix</keyword>
<feature type="coiled-coil region" evidence="3">
    <location>
        <begin position="110"/>
        <end position="175"/>
    </location>
</feature>
<gene>
    <name evidence="6" type="ORF">ASZ90_020257</name>
</gene>
<feature type="transmembrane region" description="Helical" evidence="4">
    <location>
        <begin position="7"/>
        <end position="25"/>
    </location>
</feature>
<evidence type="ECO:0000259" key="5">
    <source>
        <dbReference type="Pfam" id="PF25967"/>
    </source>
</evidence>
<comment type="subcellular location">
    <subcellularLocation>
        <location evidence="1">Cell envelope</location>
    </subcellularLocation>
</comment>
<dbReference type="GO" id="GO:0042597">
    <property type="term" value="C:periplasmic space"/>
    <property type="evidence" value="ECO:0007669"/>
    <property type="project" value="UniProtKB-SubCell"/>
</dbReference>
<evidence type="ECO:0000256" key="3">
    <source>
        <dbReference type="SAM" id="Coils"/>
    </source>
</evidence>
<keyword evidence="4" id="KW-0472">Membrane</keyword>
<dbReference type="InterPro" id="IPR006143">
    <property type="entry name" value="RND_pump_MFP"/>
</dbReference>
<dbReference type="Pfam" id="PF25967">
    <property type="entry name" value="RND-MFP_C"/>
    <property type="match status" value="1"/>
</dbReference>
<dbReference type="InterPro" id="IPR058627">
    <property type="entry name" value="MdtA-like_C"/>
</dbReference>
<dbReference type="SUPFAM" id="SSF111369">
    <property type="entry name" value="HlyD-like secretion proteins"/>
    <property type="match status" value="1"/>
</dbReference>
<dbReference type="InterPro" id="IPR050465">
    <property type="entry name" value="UPF0194_transport"/>
</dbReference>
<dbReference type="AlphaFoldDB" id="A0A0W8E136"/>
<keyword evidence="4" id="KW-0812">Transmembrane</keyword>
<keyword evidence="2 3" id="KW-0175">Coiled coil</keyword>
<dbReference type="GO" id="GO:0022857">
    <property type="term" value="F:transmembrane transporter activity"/>
    <property type="evidence" value="ECO:0007669"/>
    <property type="project" value="InterPro"/>
</dbReference>
<dbReference type="Gene3D" id="2.40.420.20">
    <property type="match status" value="1"/>
</dbReference>
<evidence type="ECO:0000256" key="1">
    <source>
        <dbReference type="ARBA" id="ARBA00004196"/>
    </source>
</evidence>
<evidence type="ECO:0000256" key="4">
    <source>
        <dbReference type="SAM" id="Phobius"/>
    </source>
</evidence>
<proteinExistence type="predicted"/>
<reference evidence="6" key="1">
    <citation type="journal article" date="2015" name="Proc. Natl. Acad. Sci. U.S.A.">
        <title>Networks of energetic and metabolic interactions define dynamics in microbial communities.</title>
        <authorList>
            <person name="Embree M."/>
            <person name="Liu J.K."/>
            <person name="Al-Bassam M.M."/>
            <person name="Zengler K."/>
        </authorList>
    </citation>
    <scope>NUCLEOTIDE SEQUENCE</scope>
</reference>
<dbReference type="EMBL" id="LNQE01001921">
    <property type="protein sequence ID" value="KUG02375.1"/>
    <property type="molecule type" value="Genomic_DNA"/>
</dbReference>
<dbReference type="Gene3D" id="1.10.287.470">
    <property type="entry name" value="Helix hairpin bin"/>
    <property type="match status" value="1"/>
</dbReference>
<name>A0A0W8E136_9ZZZZ</name>
<dbReference type="Gene3D" id="2.40.30.170">
    <property type="match status" value="1"/>
</dbReference>
<dbReference type="Gene3D" id="2.40.50.100">
    <property type="match status" value="1"/>
</dbReference>
<dbReference type="PANTHER" id="PTHR32347:SF29">
    <property type="entry name" value="UPF0194 MEMBRANE PROTEIN YBHG"/>
    <property type="match status" value="1"/>
</dbReference>
<sequence length="387" mass="42234">MKGKKLLYIIIAIAVVLAAGLLWQGRGGTEVDTIQAQTGSITIAVEDTALVQAAEDYNIYATQNARLKTINVETGQLVEKNQLIMQLENPELQLQLSENRSLLAQSQASAASASAGVKRLELQLEDARSNAFRNEELFKQGAISRSDYDQSVLLLNTAQEALNEQKSYLDTLQSQITGMQDSLGKLLNLEKDLQVYSPIEGIILSLPVKTGQTTAPGVLLATIVAEQDLEIKADILSDDLAGIEIGQKVSVTAPVLGDKLLEGIVVKIYPQAEEKMSALGVIQRRVPILISINDKANLKPGYEVRVAIQTQHLENALILPIESVRKNNNGKPEVLLIKDKQIKFQEVETGLSDSNNIEIKSGIKEGDLLVRDASLELKENIKVKPID</sequence>
<evidence type="ECO:0000256" key="2">
    <source>
        <dbReference type="ARBA" id="ARBA00023054"/>
    </source>
</evidence>
<accession>A0A0W8E136</accession>
<organism evidence="6">
    <name type="scientific">hydrocarbon metagenome</name>
    <dbReference type="NCBI Taxonomy" id="938273"/>
    <lineage>
        <taxon>unclassified sequences</taxon>
        <taxon>metagenomes</taxon>
        <taxon>ecological metagenomes</taxon>
    </lineage>
</organism>
<dbReference type="GO" id="GO:0016020">
    <property type="term" value="C:membrane"/>
    <property type="evidence" value="ECO:0007669"/>
    <property type="project" value="InterPro"/>
</dbReference>
<dbReference type="PANTHER" id="PTHR32347">
    <property type="entry name" value="EFFLUX SYSTEM COMPONENT YKNX-RELATED"/>
    <property type="match status" value="1"/>
</dbReference>
<feature type="domain" description="Multidrug resistance protein MdtA-like C-terminal permuted SH3" evidence="5">
    <location>
        <begin position="315"/>
        <end position="370"/>
    </location>
</feature>